<dbReference type="Pfam" id="PF08207">
    <property type="entry name" value="EFP_N"/>
    <property type="match status" value="1"/>
</dbReference>
<sequence>MAERGSDIRPGHILEHNNALYLVVKVMHTQPGKGGAYIQAEMKNLKTGTKQHERFRADGDIKRAIVDESDYQYIYGDGSMITIMHLKTYEQLTISKDILGDKSIYLKDNIIITLVFYNGEIISAKVPDYVTLQVVETEAVIKGQTVSSSAYKVAMLENNQRISVPTFIKPGDKIVVYTPDDSYYERAKG</sequence>
<dbReference type="InterPro" id="IPR001059">
    <property type="entry name" value="Transl_elong_P/YeiP_cen"/>
</dbReference>
<dbReference type="NCBIfam" id="NF001810">
    <property type="entry name" value="PRK00529.1"/>
    <property type="match status" value="1"/>
</dbReference>
<dbReference type="InterPro" id="IPR008991">
    <property type="entry name" value="Translation_prot_SH3-like_sf"/>
</dbReference>
<feature type="domain" description="Elongation factor P C-terminal" evidence="10">
    <location>
        <begin position="130"/>
        <end position="186"/>
    </location>
</feature>
<dbReference type="GO" id="GO:0043043">
    <property type="term" value="P:peptide biosynthetic process"/>
    <property type="evidence" value="ECO:0007669"/>
    <property type="project" value="InterPro"/>
</dbReference>
<accession>A0A0F3NG81</accession>
<dbReference type="UniPathway" id="UPA00345"/>
<gene>
    <name evidence="7 12" type="primary">efp</name>
    <name evidence="12" type="ORF">EMUCRT_0096</name>
</gene>
<evidence type="ECO:0000259" key="10">
    <source>
        <dbReference type="SMART" id="SM00841"/>
    </source>
</evidence>
<evidence type="ECO:0000256" key="8">
    <source>
        <dbReference type="NCBIfam" id="TIGR00038"/>
    </source>
</evidence>
<dbReference type="GO" id="GO:0003746">
    <property type="term" value="F:translation elongation factor activity"/>
    <property type="evidence" value="ECO:0007669"/>
    <property type="project" value="UniProtKB-UniRule"/>
</dbReference>
<comment type="function">
    <text evidence="7">Involved in peptide bond synthesis. Stimulates efficient translation and peptide-bond synthesis on native or reconstituted 70S ribosomes in vitro. Probably functions indirectly by altering the affinity of the ribosome for aminoacyl-tRNA, thus increasing their reactivity as acceptors for peptidyl transferase.</text>
</comment>
<dbReference type="PIRSF" id="PIRSF005901">
    <property type="entry name" value="EF-P"/>
    <property type="match status" value="1"/>
</dbReference>
<evidence type="ECO:0000256" key="2">
    <source>
        <dbReference type="ARBA" id="ARBA00004815"/>
    </source>
</evidence>
<dbReference type="Pfam" id="PF09285">
    <property type="entry name" value="Elong-fact-P_C"/>
    <property type="match status" value="1"/>
</dbReference>
<protein>
    <recommendedName>
        <fullName evidence="7 8">Elongation factor P</fullName>
        <shortName evidence="7">EF-P</shortName>
    </recommendedName>
</protein>
<reference evidence="12 13" key="1">
    <citation type="submission" date="2015-02" db="EMBL/GenBank/DDBJ databases">
        <title>Genome Sequencing of Rickettsiales.</title>
        <authorList>
            <person name="Daugherty S.C."/>
            <person name="Su Q."/>
            <person name="Abolude K."/>
            <person name="Beier-Sexton M."/>
            <person name="Carlyon J.A."/>
            <person name="Carter R."/>
            <person name="Day N.P."/>
            <person name="Dumler S.J."/>
            <person name="Dyachenko V."/>
            <person name="Godinez A."/>
            <person name="Kurtti T.J."/>
            <person name="Lichay M."/>
            <person name="Mullins K.E."/>
            <person name="Ott S."/>
            <person name="Pappas-Brown V."/>
            <person name="Paris D.H."/>
            <person name="Patel P."/>
            <person name="Richards A.L."/>
            <person name="Sadzewicz L."/>
            <person name="Sears K."/>
            <person name="Seidman D."/>
            <person name="Sengamalay N."/>
            <person name="Stenos J."/>
            <person name="Tallon L.J."/>
            <person name="Vincent G."/>
            <person name="Fraser C.M."/>
            <person name="Munderloh U."/>
            <person name="Dunning-Hotopp J.C."/>
        </authorList>
    </citation>
    <scope>NUCLEOTIDE SEQUENCE [LARGE SCALE GENOMIC DNA]</scope>
    <source>
        <strain evidence="12 13">EmCRT</strain>
    </source>
</reference>
<dbReference type="InterPro" id="IPR012340">
    <property type="entry name" value="NA-bd_OB-fold"/>
</dbReference>
<keyword evidence="4 7" id="KW-0963">Cytoplasm</keyword>
<feature type="domain" description="Translation elongation factor P/YeiP central" evidence="11">
    <location>
        <begin position="68"/>
        <end position="122"/>
    </location>
</feature>
<dbReference type="FunFam" id="2.40.50.140:FF:000004">
    <property type="entry name" value="Elongation factor P"/>
    <property type="match status" value="1"/>
</dbReference>
<evidence type="ECO:0000256" key="5">
    <source>
        <dbReference type="ARBA" id="ARBA00022768"/>
    </source>
</evidence>
<evidence type="ECO:0000256" key="3">
    <source>
        <dbReference type="ARBA" id="ARBA00009479"/>
    </source>
</evidence>
<comment type="caution">
    <text evidence="12">The sequence shown here is derived from an EMBL/GenBank/DDBJ whole genome shotgun (WGS) entry which is preliminary data.</text>
</comment>
<comment type="similarity">
    <text evidence="3 7 9">Belongs to the elongation factor P family.</text>
</comment>
<comment type="pathway">
    <text evidence="2 7">Protein biosynthesis; polypeptide chain elongation.</text>
</comment>
<dbReference type="NCBIfam" id="TIGR00038">
    <property type="entry name" value="efp"/>
    <property type="match status" value="1"/>
</dbReference>
<dbReference type="Pfam" id="PF01132">
    <property type="entry name" value="EFP"/>
    <property type="match status" value="1"/>
</dbReference>
<evidence type="ECO:0000256" key="1">
    <source>
        <dbReference type="ARBA" id="ARBA00004496"/>
    </source>
</evidence>
<dbReference type="EMBL" id="LANU01000001">
    <property type="protein sequence ID" value="KJV65914.1"/>
    <property type="molecule type" value="Genomic_DNA"/>
</dbReference>
<dbReference type="Gene3D" id="2.40.50.140">
    <property type="entry name" value="Nucleic acid-binding proteins"/>
    <property type="match status" value="2"/>
</dbReference>
<keyword evidence="5 7" id="KW-0251">Elongation factor</keyword>
<keyword evidence="6 7" id="KW-0648">Protein biosynthesis</keyword>
<dbReference type="SMART" id="SM00841">
    <property type="entry name" value="Elong-fact-P_C"/>
    <property type="match status" value="1"/>
</dbReference>
<evidence type="ECO:0000256" key="7">
    <source>
        <dbReference type="HAMAP-Rule" id="MF_00141"/>
    </source>
</evidence>
<dbReference type="PANTHER" id="PTHR30053">
    <property type="entry name" value="ELONGATION FACTOR P"/>
    <property type="match status" value="1"/>
</dbReference>
<evidence type="ECO:0000313" key="12">
    <source>
        <dbReference type="EMBL" id="KJV65914.1"/>
    </source>
</evidence>
<dbReference type="InterPro" id="IPR011768">
    <property type="entry name" value="Transl_elongation_fac_P"/>
</dbReference>
<evidence type="ECO:0000256" key="6">
    <source>
        <dbReference type="ARBA" id="ARBA00022917"/>
    </source>
</evidence>
<evidence type="ECO:0000256" key="4">
    <source>
        <dbReference type="ARBA" id="ARBA00022490"/>
    </source>
</evidence>
<organism evidence="12 13">
    <name type="scientific">Ehrlichia cf. muris str. EmCRT</name>
    <dbReference type="NCBI Taxonomy" id="1359167"/>
    <lineage>
        <taxon>Bacteria</taxon>
        <taxon>Pseudomonadati</taxon>
        <taxon>Pseudomonadota</taxon>
        <taxon>Alphaproteobacteria</taxon>
        <taxon>Rickettsiales</taxon>
        <taxon>Anaplasmataceae</taxon>
        <taxon>Ehrlichia</taxon>
    </lineage>
</organism>
<dbReference type="Gene3D" id="2.30.30.30">
    <property type="match status" value="1"/>
</dbReference>
<dbReference type="AlphaFoldDB" id="A0A0F3NG81"/>
<dbReference type="InterPro" id="IPR015365">
    <property type="entry name" value="Elong-fact-P_C"/>
</dbReference>
<evidence type="ECO:0000313" key="13">
    <source>
        <dbReference type="Proteomes" id="UP000033546"/>
    </source>
</evidence>
<dbReference type="GO" id="GO:0005829">
    <property type="term" value="C:cytosol"/>
    <property type="evidence" value="ECO:0007669"/>
    <property type="project" value="UniProtKB-ARBA"/>
</dbReference>
<dbReference type="SUPFAM" id="SSF50249">
    <property type="entry name" value="Nucleic acid-binding proteins"/>
    <property type="match status" value="2"/>
</dbReference>
<dbReference type="FunFam" id="2.40.50.140:FF:000009">
    <property type="entry name" value="Elongation factor P"/>
    <property type="match status" value="1"/>
</dbReference>
<dbReference type="InterPro" id="IPR020599">
    <property type="entry name" value="Transl_elong_fac_P/YeiP"/>
</dbReference>
<comment type="subcellular location">
    <subcellularLocation>
        <location evidence="1 7">Cytoplasm</location>
    </subcellularLocation>
</comment>
<dbReference type="SMART" id="SM01185">
    <property type="entry name" value="EFP"/>
    <property type="match status" value="1"/>
</dbReference>
<dbReference type="InterPro" id="IPR013185">
    <property type="entry name" value="Transl_elong_KOW-like"/>
</dbReference>
<proteinExistence type="inferred from homology"/>
<dbReference type="PATRIC" id="fig|1359167.3.peg.93"/>
<dbReference type="HAMAP" id="MF_00141">
    <property type="entry name" value="EF_P"/>
    <property type="match status" value="1"/>
</dbReference>
<evidence type="ECO:0000259" key="11">
    <source>
        <dbReference type="SMART" id="SM01185"/>
    </source>
</evidence>
<dbReference type="RefSeq" id="WP_045804512.1">
    <property type="nucleotide sequence ID" value="NZ_LANU01000001.1"/>
</dbReference>
<dbReference type="Proteomes" id="UP000033546">
    <property type="component" value="Unassembled WGS sequence"/>
</dbReference>
<dbReference type="InterPro" id="IPR014722">
    <property type="entry name" value="Rib_uL2_dom2"/>
</dbReference>
<dbReference type="SUPFAM" id="SSF50104">
    <property type="entry name" value="Translation proteins SH3-like domain"/>
    <property type="match status" value="1"/>
</dbReference>
<evidence type="ECO:0000256" key="9">
    <source>
        <dbReference type="RuleBase" id="RU004389"/>
    </source>
</evidence>
<dbReference type="PANTHER" id="PTHR30053:SF14">
    <property type="entry name" value="TRANSLATION ELONGATION FACTOR KOW-LIKE DOMAIN-CONTAINING PROTEIN"/>
    <property type="match status" value="1"/>
</dbReference>
<name>A0A0F3NG81_9RICK</name>